<dbReference type="AlphaFoldDB" id="A0A8E2JNY8"/>
<dbReference type="Proteomes" id="UP000250140">
    <property type="component" value="Unassembled WGS sequence"/>
</dbReference>
<dbReference type="EMBL" id="KV750694">
    <property type="protein sequence ID" value="OCL03724.1"/>
    <property type="molecule type" value="Genomic_DNA"/>
</dbReference>
<accession>A0A8E2JNY8</accession>
<reference evidence="2 3" key="1">
    <citation type="journal article" date="2016" name="Nat. Commun.">
        <title>Ectomycorrhizal ecology is imprinted in the genome of the dominant symbiotic fungus Cenococcum geophilum.</title>
        <authorList>
            <consortium name="DOE Joint Genome Institute"/>
            <person name="Peter M."/>
            <person name="Kohler A."/>
            <person name="Ohm R.A."/>
            <person name="Kuo A."/>
            <person name="Krutzmann J."/>
            <person name="Morin E."/>
            <person name="Arend M."/>
            <person name="Barry K.W."/>
            <person name="Binder M."/>
            <person name="Choi C."/>
            <person name="Clum A."/>
            <person name="Copeland A."/>
            <person name="Grisel N."/>
            <person name="Haridas S."/>
            <person name="Kipfer T."/>
            <person name="LaButti K."/>
            <person name="Lindquist E."/>
            <person name="Lipzen A."/>
            <person name="Maire R."/>
            <person name="Meier B."/>
            <person name="Mihaltcheva S."/>
            <person name="Molinier V."/>
            <person name="Murat C."/>
            <person name="Poggeler S."/>
            <person name="Quandt C.A."/>
            <person name="Sperisen C."/>
            <person name="Tritt A."/>
            <person name="Tisserant E."/>
            <person name="Crous P.W."/>
            <person name="Henrissat B."/>
            <person name="Nehls U."/>
            <person name="Egli S."/>
            <person name="Spatafora J.W."/>
            <person name="Grigoriev I.V."/>
            <person name="Martin F.M."/>
        </authorList>
    </citation>
    <scope>NUCLEOTIDE SEQUENCE [LARGE SCALE GENOMIC DNA]</scope>
    <source>
        <strain evidence="2 3">CBS 207.34</strain>
    </source>
</reference>
<dbReference type="OrthoDB" id="18170at2759"/>
<feature type="non-terminal residue" evidence="2">
    <location>
        <position position="55"/>
    </location>
</feature>
<evidence type="ECO:0000313" key="3">
    <source>
        <dbReference type="Proteomes" id="UP000250140"/>
    </source>
</evidence>
<organism evidence="2 3">
    <name type="scientific">Glonium stellatum</name>
    <dbReference type="NCBI Taxonomy" id="574774"/>
    <lineage>
        <taxon>Eukaryota</taxon>
        <taxon>Fungi</taxon>
        <taxon>Dikarya</taxon>
        <taxon>Ascomycota</taxon>
        <taxon>Pezizomycotina</taxon>
        <taxon>Dothideomycetes</taxon>
        <taxon>Pleosporomycetidae</taxon>
        <taxon>Gloniales</taxon>
        <taxon>Gloniaceae</taxon>
        <taxon>Glonium</taxon>
    </lineage>
</organism>
<name>A0A8E2JNY8_9PEZI</name>
<evidence type="ECO:0000313" key="2">
    <source>
        <dbReference type="EMBL" id="OCL03724.1"/>
    </source>
</evidence>
<evidence type="ECO:0000256" key="1">
    <source>
        <dbReference type="SAM" id="MobiDB-lite"/>
    </source>
</evidence>
<keyword evidence="3" id="KW-1185">Reference proteome</keyword>
<feature type="region of interest" description="Disordered" evidence="1">
    <location>
        <begin position="1"/>
        <end position="30"/>
    </location>
</feature>
<gene>
    <name evidence="2" type="ORF">AOQ84DRAFT_381347</name>
</gene>
<protein>
    <submittedName>
        <fullName evidence="2">Uncharacterized protein</fullName>
    </submittedName>
</protein>
<proteinExistence type="predicted"/>
<sequence length="55" mass="5876">MVTPPNDLRARKGIKPCAAPTNGLNATDSLPTYTPPTTGILSYLPSSWVPYGELM</sequence>